<evidence type="ECO:0000256" key="2">
    <source>
        <dbReference type="ARBA" id="ARBA00022963"/>
    </source>
</evidence>
<feature type="short sequence motif" description="GXSXG" evidence="4">
    <location>
        <begin position="42"/>
        <end position="46"/>
    </location>
</feature>
<evidence type="ECO:0000256" key="1">
    <source>
        <dbReference type="ARBA" id="ARBA00022801"/>
    </source>
</evidence>
<dbReference type="PROSITE" id="PS51635">
    <property type="entry name" value="PNPLA"/>
    <property type="match status" value="1"/>
</dbReference>
<sequence>MGAKPKAINIALQGGGSHGAFTWGVLDRILEDGRLLIEGISGTSAGAMNAVALADGWSHNGAEGARAKLHDFWRAVGRTGQFSPVQRTPWDRFFGNWSVENGLGYNLFEHFSRLFSPYEFNPFNLNPLRDVVEKEIDFERVRACSQFKLFLSATNVETGRLRVFSQSELSADVVMASACLPYIFQAVEIDGEPYWDGGYGGNPALYPFFYSSQSEDVLLIQINPIERRGTPKTAREITDRIDEITFNAALLRELRSIAFVNSLIDAGRLQHGEYRNIRMHRIDADEALAGLSASSKINAEWAFLEYLRDLGRAAAEDWLEEHFDSVGDHATLDLSGELAPEMNVGIKSHKPGKRVADFLMQRRKPVAARRA</sequence>
<dbReference type="Proteomes" id="UP000241158">
    <property type="component" value="Unassembled WGS sequence"/>
</dbReference>
<dbReference type="OrthoDB" id="9807112at2"/>
<gene>
    <name evidence="6" type="ORF">CU100_00280</name>
</gene>
<keyword evidence="2 4" id="KW-0442">Lipid degradation</keyword>
<dbReference type="SUPFAM" id="SSF52151">
    <property type="entry name" value="FabD/lysophospholipase-like"/>
    <property type="match status" value="1"/>
</dbReference>
<protein>
    <submittedName>
        <fullName evidence="6">Patatin</fullName>
    </submittedName>
</protein>
<keyword evidence="1 4" id="KW-0378">Hydrolase</keyword>
<comment type="caution">
    <text evidence="6">The sequence shown here is derived from an EMBL/GenBank/DDBJ whole genome shotgun (WGS) entry which is preliminary data.</text>
</comment>
<dbReference type="AlphaFoldDB" id="A0A2P7AYL2"/>
<dbReference type="RefSeq" id="WP_106714580.1">
    <property type="nucleotide sequence ID" value="NZ_JACHXT010000002.1"/>
</dbReference>
<dbReference type="EMBL" id="PGGN01000001">
    <property type="protein sequence ID" value="PSH59283.1"/>
    <property type="molecule type" value="Genomic_DNA"/>
</dbReference>
<dbReference type="Gene3D" id="3.40.1090.10">
    <property type="entry name" value="Cytosolic phospholipase A2 catalytic domain"/>
    <property type="match status" value="2"/>
</dbReference>
<evidence type="ECO:0000256" key="3">
    <source>
        <dbReference type="ARBA" id="ARBA00023098"/>
    </source>
</evidence>
<reference evidence="7" key="1">
    <citation type="submission" date="2017-11" db="EMBL/GenBank/DDBJ databases">
        <authorList>
            <person name="Kuznetsova I."/>
            <person name="Sazanova A."/>
            <person name="Chirak E."/>
            <person name="Safronova V."/>
            <person name="Willems A."/>
        </authorList>
    </citation>
    <scope>NUCLEOTIDE SEQUENCE [LARGE SCALE GENOMIC DNA]</scope>
    <source>
        <strain evidence="7">PEPV15</strain>
    </source>
</reference>
<feature type="active site" description="Proton acceptor" evidence="4">
    <location>
        <position position="196"/>
    </location>
</feature>
<feature type="active site" description="Nucleophile" evidence="4">
    <location>
        <position position="44"/>
    </location>
</feature>
<dbReference type="Pfam" id="PF01734">
    <property type="entry name" value="Patatin"/>
    <property type="match status" value="1"/>
</dbReference>
<dbReference type="InterPro" id="IPR050301">
    <property type="entry name" value="NTE"/>
</dbReference>
<organism evidence="6 7">
    <name type="scientific">Phyllobacterium endophyticum</name>
    <dbReference type="NCBI Taxonomy" id="1149773"/>
    <lineage>
        <taxon>Bacteria</taxon>
        <taxon>Pseudomonadati</taxon>
        <taxon>Pseudomonadota</taxon>
        <taxon>Alphaproteobacteria</taxon>
        <taxon>Hyphomicrobiales</taxon>
        <taxon>Phyllobacteriaceae</taxon>
        <taxon>Phyllobacterium</taxon>
    </lineage>
</organism>
<dbReference type="InterPro" id="IPR016035">
    <property type="entry name" value="Acyl_Trfase/lysoPLipase"/>
</dbReference>
<evidence type="ECO:0000259" key="5">
    <source>
        <dbReference type="PROSITE" id="PS51635"/>
    </source>
</evidence>
<dbReference type="PANTHER" id="PTHR14226">
    <property type="entry name" value="NEUROPATHY TARGET ESTERASE/SWISS CHEESE D.MELANOGASTER"/>
    <property type="match status" value="1"/>
</dbReference>
<proteinExistence type="predicted"/>
<evidence type="ECO:0000256" key="4">
    <source>
        <dbReference type="PROSITE-ProRule" id="PRU01161"/>
    </source>
</evidence>
<dbReference type="InterPro" id="IPR002641">
    <property type="entry name" value="PNPLA_dom"/>
</dbReference>
<feature type="short sequence motif" description="GXGXXG" evidence="4">
    <location>
        <begin position="14"/>
        <end position="19"/>
    </location>
</feature>
<keyword evidence="7" id="KW-1185">Reference proteome</keyword>
<dbReference type="GO" id="GO:0016787">
    <property type="term" value="F:hydrolase activity"/>
    <property type="evidence" value="ECO:0007669"/>
    <property type="project" value="UniProtKB-UniRule"/>
</dbReference>
<keyword evidence="3 4" id="KW-0443">Lipid metabolism</keyword>
<dbReference type="PANTHER" id="PTHR14226:SF78">
    <property type="entry name" value="SLR0060 PROTEIN"/>
    <property type="match status" value="1"/>
</dbReference>
<name>A0A2P7AYL2_9HYPH</name>
<feature type="short sequence motif" description="DGA/G" evidence="4">
    <location>
        <begin position="196"/>
        <end position="198"/>
    </location>
</feature>
<feature type="domain" description="PNPLA" evidence="5">
    <location>
        <begin position="10"/>
        <end position="209"/>
    </location>
</feature>
<evidence type="ECO:0000313" key="6">
    <source>
        <dbReference type="EMBL" id="PSH59283.1"/>
    </source>
</evidence>
<accession>A0A2P7AYL2</accession>
<dbReference type="GO" id="GO:0016042">
    <property type="term" value="P:lipid catabolic process"/>
    <property type="evidence" value="ECO:0007669"/>
    <property type="project" value="UniProtKB-UniRule"/>
</dbReference>
<evidence type="ECO:0000313" key="7">
    <source>
        <dbReference type="Proteomes" id="UP000241158"/>
    </source>
</evidence>